<feature type="transmembrane region" description="Helical" evidence="5">
    <location>
        <begin position="113"/>
        <end position="135"/>
    </location>
</feature>
<dbReference type="GO" id="GO:0016020">
    <property type="term" value="C:membrane"/>
    <property type="evidence" value="ECO:0007669"/>
    <property type="project" value="UniProtKB-SubCell"/>
</dbReference>
<dbReference type="PANTHER" id="PTHR37422:SF13">
    <property type="entry name" value="LIPOPOLYSACCHARIDE BIOSYNTHESIS PROTEIN PA4999-RELATED"/>
    <property type="match status" value="1"/>
</dbReference>
<feature type="transmembrane region" description="Helical" evidence="5">
    <location>
        <begin position="362"/>
        <end position="381"/>
    </location>
</feature>
<feature type="transmembrane region" description="Helical" evidence="5">
    <location>
        <begin position="224"/>
        <end position="242"/>
    </location>
</feature>
<evidence type="ECO:0000313" key="8">
    <source>
        <dbReference type="Proteomes" id="UP000679312"/>
    </source>
</evidence>
<evidence type="ECO:0000256" key="5">
    <source>
        <dbReference type="SAM" id="Phobius"/>
    </source>
</evidence>
<dbReference type="InterPro" id="IPR007016">
    <property type="entry name" value="O-antigen_ligase-rel_domated"/>
</dbReference>
<dbReference type="PANTHER" id="PTHR37422">
    <property type="entry name" value="TEICHURONIC ACID BIOSYNTHESIS PROTEIN TUAE"/>
    <property type="match status" value="1"/>
</dbReference>
<dbReference type="AlphaFoldDB" id="A0ABD7EJC7"/>
<feature type="transmembrane region" description="Helical" evidence="5">
    <location>
        <begin position="89"/>
        <end position="106"/>
    </location>
</feature>
<reference evidence="7 8" key="1">
    <citation type="journal article" date="2021" name="Front. Microbiol.">
        <title>Prevalence and Genetic Analysis of Chromosomal mcr-3/7 in Aeromonas From U.S. Animal-Derived Samples.</title>
        <authorList>
            <person name="Wang Y."/>
            <person name="Hou N."/>
            <person name="Rasooly R."/>
            <person name="Gu Y."/>
            <person name="He X."/>
        </authorList>
    </citation>
    <scope>NUCLEOTIDE SEQUENCE [LARGE SCALE GENOMIC DNA]</scope>
    <source>
        <strain evidence="7 8">4608</strain>
    </source>
</reference>
<feature type="domain" description="O-antigen ligase-related" evidence="6">
    <location>
        <begin position="182"/>
        <end position="346"/>
    </location>
</feature>
<name>A0ABD7EJC7_AERJA</name>
<feature type="transmembrane region" description="Helical" evidence="5">
    <location>
        <begin position="171"/>
        <end position="189"/>
    </location>
</feature>
<evidence type="ECO:0000313" key="7">
    <source>
        <dbReference type="EMBL" id="QWL60861.1"/>
    </source>
</evidence>
<evidence type="ECO:0000256" key="4">
    <source>
        <dbReference type="ARBA" id="ARBA00023136"/>
    </source>
</evidence>
<comment type="subcellular location">
    <subcellularLocation>
        <location evidence="1">Membrane</location>
        <topology evidence="1">Multi-pass membrane protein</topology>
    </subcellularLocation>
</comment>
<evidence type="ECO:0000256" key="3">
    <source>
        <dbReference type="ARBA" id="ARBA00022989"/>
    </source>
</evidence>
<dbReference type="GO" id="GO:0016874">
    <property type="term" value="F:ligase activity"/>
    <property type="evidence" value="ECO:0007669"/>
    <property type="project" value="UniProtKB-KW"/>
</dbReference>
<keyword evidence="4 5" id="KW-0472">Membrane</keyword>
<organism evidence="7 8">
    <name type="scientific">Aeromonas jandaei</name>
    <dbReference type="NCBI Taxonomy" id="650"/>
    <lineage>
        <taxon>Bacteria</taxon>
        <taxon>Pseudomonadati</taxon>
        <taxon>Pseudomonadota</taxon>
        <taxon>Gammaproteobacteria</taxon>
        <taxon>Aeromonadales</taxon>
        <taxon>Aeromonadaceae</taxon>
        <taxon>Aeromonas</taxon>
    </lineage>
</organism>
<feature type="transmembrane region" description="Helical" evidence="5">
    <location>
        <begin position="331"/>
        <end position="350"/>
    </location>
</feature>
<dbReference type="Proteomes" id="UP000679312">
    <property type="component" value="Chromosome"/>
</dbReference>
<proteinExistence type="predicted"/>
<feature type="transmembrane region" description="Helical" evidence="5">
    <location>
        <begin position="387"/>
        <end position="404"/>
    </location>
</feature>
<protein>
    <submittedName>
        <fullName evidence="7">O-antigen ligase family protein</fullName>
    </submittedName>
</protein>
<evidence type="ECO:0000256" key="1">
    <source>
        <dbReference type="ARBA" id="ARBA00004141"/>
    </source>
</evidence>
<feature type="transmembrane region" description="Helical" evidence="5">
    <location>
        <begin position="195"/>
        <end position="212"/>
    </location>
</feature>
<dbReference type="EMBL" id="CP053881">
    <property type="protein sequence ID" value="QWL60861.1"/>
    <property type="molecule type" value="Genomic_DNA"/>
</dbReference>
<gene>
    <name evidence="7" type="ORF">HQ399_00695</name>
</gene>
<keyword evidence="3 5" id="KW-1133">Transmembrane helix</keyword>
<keyword evidence="2 5" id="KW-0812">Transmembrane</keyword>
<dbReference type="Pfam" id="PF04932">
    <property type="entry name" value="Wzy_C"/>
    <property type="match status" value="1"/>
</dbReference>
<feature type="transmembrane region" description="Helical" evidence="5">
    <location>
        <begin position="35"/>
        <end position="53"/>
    </location>
</feature>
<feature type="transmembrane region" description="Helical" evidence="5">
    <location>
        <begin position="12"/>
        <end position="29"/>
    </location>
</feature>
<evidence type="ECO:0000256" key="2">
    <source>
        <dbReference type="ARBA" id="ARBA00022692"/>
    </source>
</evidence>
<evidence type="ECO:0000259" key="6">
    <source>
        <dbReference type="Pfam" id="PF04932"/>
    </source>
</evidence>
<dbReference type="InterPro" id="IPR051533">
    <property type="entry name" value="WaaL-like"/>
</dbReference>
<dbReference type="RefSeq" id="WP_215802442.1">
    <property type="nucleotide sequence ID" value="NZ_CP053881.1"/>
</dbReference>
<keyword evidence="7" id="KW-0436">Ligase</keyword>
<accession>A0ABD7EJC7</accession>
<sequence>MNLKFLLEKANEYLFAFTMFFAFAGLYASSKGHSYLSLLVVITISLGVMNFIFNKKPIHLDYKNKVAMIFFIYGIALLINKVLHGEDSSVIRISLFLAVFSFLSPITRIVRTLSMYGIIIGGIVFGILTSSSLVNGIERVGGYTNEILFAQGCLVLVILNAYIVSDKDNPLLIRCGASIGGLCSLYGLYFSQSRGVWLSLIVVVFLCVLLNYKKIMCLFNIKNLVGGFLASFILLLLVIVAVPSDNIFIKRVDAVLSDYQQIKAGNYQTSIGLRFVVWKSAWLGFIENPMFGVGKNGLNDLKKEQVTLGKVNSVLLVGDGGYGMPHAHNQYLNHLVLRGAVGLISLILLLSTPYFMSEKAKYIAVLITTAYIVSGFTDVPLDQKEPYYLFLFSLLFCVVYSDCIKKAS</sequence>
<feature type="transmembrane region" description="Helical" evidence="5">
    <location>
        <begin position="65"/>
        <end position="83"/>
    </location>
</feature>
<feature type="transmembrane region" description="Helical" evidence="5">
    <location>
        <begin position="147"/>
        <end position="164"/>
    </location>
</feature>